<dbReference type="AlphaFoldDB" id="T1AJX7"/>
<keyword evidence="2" id="KW-0456">Lyase</keyword>
<feature type="non-terminal residue" evidence="2">
    <location>
        <position position="1"/>
    </location>
</feature>
<evidence type="ECO:0000313" key="2">
    <source>
        <dbReference type="EMBL" id="EQD42335.1"/>
    </source>
</evidence>
<dbReference type="PANTHER" id="PTHR43661:SF3">
    <property type="entry name" value="D-XYLONATE DEHYDRATASE YAGF-RELATED"/>
    <property type="match status" value="1"/>
</dbReference>
<dbReference type="Gene3D" id="3.50.30.80">
    <property type="entry name" value="IlvD/EDD C-terminal domain-like"/>
    <property type="match status" value="1"/>
</dbReference>
<dbReference type="InterPro" id="IPR056740">
    <property type="entry name" value="ILV_EDD_C"/>
</dbReference>
<protein>
    <submittedName>
        <fullName evidence="2">Dihydroxy-acid and 6-phosphogluconate dehydratase</fullName>
        <ecNumber evidence="2">4.-.-.-</ecNumber>
    </submittedName>
</protein>
<name>T1AJX7_9ZZZZ</name>
<proteinExistence type="predicted"/>
<sequence>AEGGNIGLVETGDTLVIDIPARTVRFEVSDEEIARRRAVQSAKGWKPASARKRKVSAALKAYAKLVTSADRGAVRDPDLLAE</sequence>
<dbReference type="InterPro" id="IPR042096">
    <property type="entry name" value="Dihydro-acid_dehy_C"/>
</dbReference>
<organism evidence="2">
    <name type="scientific">mine drainage metagenome</name>
    <dbReference type="NCBI Taxonomy" id="410659"/>
    <lineage>
        <taxon>unclassified sequences</taxon>
        <taxon>metagenomes</taxon>
        <taxon>ecological metagenomes</taxon>
    </lineage>
</organism>
<dbReference type="PANTHER" id="PTHR43661">
    <property type="entry name" value="D-XYLONATE DEHYDRATASE"/>
    <property type="match status" value="1"/>
</dbReference>
<comment type="caution">
    <text evidence="2">The sequence shown here is derived from an EMBL/GenBank/DDBJ whole genome shotgun (WGS) entry which is preliminary data.</text>
</comment>
<dbReference type="EC" id="4.-.-.-" evidence="2"/>
<feature type="domain" description="Dihydroxy-acid/6-phosphogluconate dehydratase C-terminal" evidence="1">
    <location>
        <begin position="1"/>
        <end position="73"/>
    </location>
</feature>
<dbReference type="GO" id="GO:0005829">
    <property type="term" value="C:cytosol"/>
    <property type="evidence" value="ECO:0007669"/>
    <property type="project" value="TreeGrafter"/>
</dbReference>
<gene>
    <name evidence="2" type="ORF">B2A_10366</name>
</gene>
<dbReference type="Pfam" id="PF24877">
    <property type="entry name" value="ILV_EDD_C"/>
    <property type="match status" value="1"/>
</dbReference>
<reference evidence="2" key="1">
    <citation type="submission" date="2013-08" db="EMBL/GenBank/DDBJ databases">
        <authorList>
            <person name="Mendez C."/>
            <person name="Richter M."/>
            <person name="Ferrer M."/>
            <person name="Sanchez J."/>
        </authorList>
    </citation>
    <scope>NUCLEOTIDE SEQUENCE</scope>
</reference>
<dbReference type="SUPFAM" id="SSF52016">
    <property type="entry name" value="LeuD/IlvD-like"/>
    <property type="match status" value="1"/>
</dbReference>
<accession>T1AJX7</accession>
<evidence type="ECO:0000259" key="1">
    <source>
        <dbReference type="Pfam" id="PF24877"/>
    </source>
</evidence>
<dbReference type="GO" id="GO:0016836">
    <property type="term" value="F:hydro-lyase activity"/>
    <property type="evidence" value="ECO:0007669"/>
    <property type="project" value="TreeGrafter"/>
</dbReference>
<reference evidence="2" key="2">
    <citation type="journal article" date="2014" name="ISME J.">
        <title>Microbial stratification in low pH oxic and suboxic macroscopic growths along an acid mine drainage.</title>
        <authorList>
            <person name="Mendez-Garcia C."/>
            <person name="Mesa V."/>
            <person name="Sprenger R.R."/>
            <person name="Richter M."/>
            <person name="Diez M.S."/>
            <person name="Solano J."/>
            <person name="Bargiela R."/>
            <person name="Golyshina O.V."/>
            <person name="Manteca A."/>
            <person name="Ramos J.L."/>
            <person name="Gallego J.R."/>
            <person name="Llorente I."/>
            <person name="Martins Dos Santos V.A."/>
            <person name="Jensen O.N."/>
            <person name="Pelaez A.I."/>
            <person name="Sanchez J."/>
            <person name="Ferrer M."/>
        </authorList>
    </citation>
    <scope>NUCLEOTIDE SEQUENCE</scope>
</reference>
<dbReference type="EMBL" id="AUZZ01007480">
    <property type="protein sequence ID" value="EQD42335.1"/>
    <property type="molecule type" value="Genomic_DNA"/>
</dbReference>